<protein>
    <recommendedName>
        <fullName evidence="6">FAD/NAD(P)-binding domain-containing protein</fullName>
    </recommendedName>
</protein>
<dbReference type="Gene3D" id="3.50.50.60">
    <property type="entry name" value="FAD/NAD(P)-binding domain"/>
    <property type="match status" value="2"/>
</dbReference>
<evidence type="ECO:0000256" key="2">
    <source>
        <dbReference type="ARBA" id="ARBA00022827"/>
    </source>
</evidence>
<dbReference type="GO" id="GO:0016668">
    <property type="term" value="F:oxidoreductase activity, acting on a sulfur group of donors, NAD(P) as acceptor"/>
    <property type="evidence" value="ECO:0007669"/>
    <property type="project" value="UniProtKB-ARBA"/>
</dbReference>
<evidence type="ECO:0000259" key="6">
    <source>
        <dbReference type="Pfam" id="PF07992"/>
    </source>
</evidence>
<sequence>MSAADVLIVGYGPAGITAAIYAARKKLSVILIGDLPGGEVRNSGDIENWPGDRTTDGNTLADKLIAHLNDHKEAVQIVQDKVVKIAKDGDVFTTTTESKKEFQSRTIIYTAGRHPRMLGIPGEQEHKNLGVTYCATCDAPLFAGKNVAVIGGGNTGAEAVIMLQKIASHVYLLHDTEKLNADPVLVSNFENDPNVTILYNTKTAAITGGTLVDGLTYTDKTTQEEKTIAVEGVFVTIGAIPNTEPVKDLLALNKFKAIPADRYAITSIPGFFAAGDVTDIRDAQIVVAAGHGCSAALSAGDYISRLPK</sequence>
<dbReference type="InterPro" id="IPR050097">
    <property type="entry name" value="Ferredoxin-NADP_redctase_2"/>
</dbReference>
<dbReference type="InterPro" id="IPR008255">
    <property type="entry name" value="Pyr_nucl-diS_OxRdtase_2_AS"/>
</dbReference>
<organism evidence="7 8">
    <name type="scientific">Candidatus Andersenbacteria bacterium RIFCSPHIGHO2_12_FULL_45_11b</name>
    <dbReference type="NCBI Taxonomy" id="1797282"/>
    <lineage>
        <taxon>Bacteria</taxon>
        <taxon>Candidatus Anderseniibacteriota</taxon>
    </lineage>
</organism>
<dbReference type="PANTHER" id="PTHR48105">
    <property type="entry name" value="THIOREDOXIN REDUCTASE 1-RELATED-RELATED"/>
    <property type="match status" value="1"/>
</dbReference>
<reference evidence="7 8" key="1">
    <citation type="journal article" date="2016" name="Nat. Commun.">
        <title>Thousands of microbial genomes shed light on interconnected biogeochemical processes in an aquifer system.</title>
        <authorList>
            <person name="Anantharaman K."/>
            <person name="Brown C.T."/>
            <person name="Hug L.A."/>
            <person name="Sharon I."/>
            <person name="Castelle C.J."/>
            <person name="Probst A.J."/>
            <person name="Thomas B.C."/>
            <person name="Singh A."/>
            <person name="Wilkins M.J."/>
            <person name="Karaoz U."/>
            <person name="Brodie E.L."/>
            <person name="Williams K.H."/>
            <person name="Hubbard S.S."/>
            <person name="Banfield J.F."/>
        </authorList>
    </citation>
    <scope>NUCLEOTIDE SEQUENCE [LARGE SCALE GENOMIC DNA]</scope>
</reference>
<dbReference type="EMBL" id="MHHS01000016">
    <property type="protein sequence ID" value="OGY37204.1"/>
    <property type="molecule type" value="Genomic_DNA"/>
</dbReference>
<keyword evidence="3" id="KW-0560">Oxidoreductase</keyword>
<evidence type="ECO:0000256" key="4">
    <source>
        <dbReference type="ARBA" id="ARBA00023157"/>
    </source>
</evidence>
<dbReference type="InterPro" id="IPR023753">
    <property type="entry name" value="FAD/NAD-binding_dom"/>
</dbReference>
<gene>
    <name evidence="7" type="ORF">A3E36_01225</name>
</gene>
<evidence type="ECO:0000256" key="5">
    <source>
        <dbReference type="ARBA" id="ARBA00023284"/>
    </source>
</evidence>
<dbReference type="Proteomes" id="UP000177941">
    <property type="component" value="Unassembled WGS sequence"/>
</dbReference>
<evidence type="ECO:0000256" key="3">
    <source>
        <dbReference type="ARBA" id="ARBA00023002"/>
    </source>
</evidence>
<keyword evidence="5" id="KW-0676">Redox-active center</keyword>
<accession>A0A1G1XB70</accession>
<dbReference type="Pfam" id="PF07992">
    <property type="entry name" value="Pyr_redox_2"/>
    <property type="match status" value="1"/>
</dbReference>
<keyword evidence="1" id="KW-0285">Flavoprotein</keyword>
<keyword evidence="4" id="KW-1015">Disulfide bond</keyword>
<dbReference type="InterPro" id="IPR036188">
    <property type="entry name" value="FAD/NAD-bd_sf"/>
</dbReference>
<evidence type="ECO:0000313" key="8">
    <source>
        <dbReference type="Proteomes" id="UP000177941"/>
    </source>
</evidence>
<dbReference type="PROSITE" id="PS00573">
    <property type="entry name" value="PYRIDINE_REDOX_2"/>
    <property type="match status" value="1"/>
</dbReference>
<evidence type="ECO:0000313" key="7">
    <source>
        <dbReference type="EMBL" id="OGY37204.1"/>
    </source>
</evidence>
<evidence type="ECO:0000256" key="1">
    <source>
        <dbReference type="ARBA" id="ARBA00022630"/>
    </source>
</evidence>
<feature type="domain" description="FAD/NAD(P)-binding" evidence="6">
    <location>
        <begin position="5"/>
        <end position="291"/>
    </location>
</feature>
<dbReference type="PRINTS" id="PR00368">
    <property type="entry name" value="FADPNR"/>
</dbReference>
<comment type="caution">
    <text evidence="7">The sequence shown here is derived from an EMBL/GenBank/DDBJ whole genome shotgun (WGS) entry which is preliminary data.</text>
</comment>
<proteinExistence type="predicted"/>
<dbReference type="AlphaFoldDB" id="A0A1G1XB70"/>
<name>A0A1G1XB70_9BACT</name>
<keyword evidence="2" id="KW-0274">FAD</keyword>
<dbReference type="PRINTS" id="PR00469">
    <property type="entry name" value="PNDRDTASEII"/>
</dbReference>
<dbReference type="SUPFAM" id="SSF51905">
    <property type="entry name" value="FAD/NAD(P)-binding domain"/>
    <property type="match status" value="1"/>
</dbReference>